<evidence type="ECO:0000256" key="1">
    <source>
        <dbReference type="SAM" id="SignalP"/>
    </source>
</evidence>
<sequence length="190" mass="20561">MEFTRILPIAFGFLSLVVTLAAAAAPRGRSTMPALCPGPKTTKVQERETDMYKNCSCSKARHQPGETTLCSAPDHHELCAEPRGQVVDPGYDGELTVKLGECKNSICRVKNITLGCKGVINATKIEDFNPQIGCAYTCTNKTTNTKEFNYIAVGSPCMHALPNGTFVQKTCQRSGDGILCRDKVDILPSC</sequence>
<comment type="caution">
    <text evidence="2">The sequence shown here is derived from an EMBL/GenBank/DDBJ whole genome shotgun (WGS) entry which is preliminary data.</text>
</comment>
<keyword evidence="1" id="KW-0732">Signal</keyword>
<feature type="signal peptide" evidence="1">
    <location>
        <begin position="1"/>
        <end position="23"/>
    </location>
</feature>
<dbReference type="Proteomes" id="UP001321473">
    <property type="component" value="Unassembled WGS sequence"/>
</dbReference>
<dbReference type="EMBL" id="JARKHS020018798">
    <property type="protein sequence ID" value="KAK8772113.1"/>
    <property type="molecule type" value="Genomic_DNA"/>
</dbReference>
<dbReference type="AlphaFoldDB" id="A0AAQ4EBZ1"/>
<feature type="chain" id="PRO_5042985902" description="Secreted protein" evidence="1">
    <location>
        <begin position="24"/>
        <end position="190"/>
    </location>
</feature>
<evidence type="ECO:0000313" key="3">
    <source>
        <dbReference type="Proteomes" id="UP001321473"/>
    </source>
</evidence>
<evidence type="ECO:0000313" key="2">
    <source>
        <dbReference type="EMBL" id="KAK8772113.1"/>
    </source>
</evidence>
<proteinExistence type="predicted"/>
<name>A0AAQ4EBZ1_AMBAM</name>
<keyword evidence="3" id="KW-1185">Reference proteome</keyword>
<evidence type="ECO:0008006" key="4">
    <source>
        <dbReference type="Google" id="ProtNLM"/>
    </source>
</evidence>
<gene>
    <name evidence="2" type="ORF">V5799_024643</name>
</gene>
<accession>A0AAQ4EBZ1</accession>
<organism evidence="2 3">
    <name type="scientific">Amblyomma americanum</name>
    <name type="common">Lone star tick</name>
    <dbReference type="NCBI Taxonomy" id="6943"/>
    <lineage>
        <taxon>Eukaryota</taxon>
        <taxon>Metazoa</taxon>
        <taxon>Ecdysozoa</taxon>
        <taxon>Arthropoda</taxon>
        <taxon>Chelicerata</taxon>
        <taxon>Arachnida</taxon>
        <taxon>Acari</taxon>
        <taxon>Parasitiformes</taxon>
        <taxon>Ixodida</taxon>
        <taxon>Ixodoidea</taxon>
        <taxon>Ixodidae</taxon>
        <taxon>Amblyomminae</taxon>
        <taxon>Amblyomma</taxon>
    </lineage>
</organism>
<reference evidence="2 3" key="1">
    <citation type="journal article" date="2023" name="Arcadia Sci">
        <title>De novo assembly of a long-read Amblyomma americanum tick genome.</title>
        <authorList>
            <person name="Chou S."/>
            <person name="Poskanzer K.E."/>
            <person name="Rollins M."/>
            <person name="Thuy-Boun P.S."/>
        </authorList>
    </citation>
    <scope>NUCLEOTIDE SEQUENCE [LARGE SCALE GENOMIC DNA]</scope>
    <source>
        <strain evidence="2">F_SG_1</strain>
        <tissue evidence="2">Salivary glands</tissue>
    </source>
</reference>
<protein>
    <recommendedName>
        <fullName evidence="4">Secreted protein</fullName>
    </recommendedName>
</protein>